<reference evidence="3 4" key="1">
    <citation type="submission" date="2009-12" db="EMBL/GenBank/DDBJ databases">
        <title>The draft genome of Batrachochytrium dendrobatidis.</title>
        <authorList>
            <consortium name="US DOE Joint Genome Institute (JGI-PGF)"/>
            <person name="Kuo A."/>
            <person name="Salamov A."/>
            <person name="Schmutz J."/>
            <person name="Lucas S."/>
            <person name="Pitluck S."/>
            <person name="Rosenblum E."/>
            <person name="Stajich J."/>
            <person name="Eisen M."/>
            <person name="Grigoriev I.V."/>
        </authorList>
    </citation>
    <scope>NUCLEOTIDE SEQUENCE [LARGE SCALE GENOMIC DNA]</scope>
    <source>
        <strain evidence="4">JAM81 / FGSC 10211</strain>
    </source>
</reference>
<dbReference type="EMBL" id="GL882897">
    <property type="protein sequence ID" value="EGF76358.1"/>
    <property type="molecule type" value="Genomic_DNA"/>
</dbReference>
<dbReference type="Gene3D" id="3.80.10.10">
    <property type="entry name" value="Ribonuclease Inhibitor"/>
    <property type="match status" value="1"/>
</dbReference>
<dbReference type="InterPro" id="IPR037045">
    <property type="entry name" value="S8pro/Inhibitor_I9_sf"/>
</dbReference>
<dbReference type="OrthoDB" id="2157465at2759"/>
<dbReference type="PANTHER" id="PTHR28288:SF2">
    <property type="entry name" value="PROTEASE B INHIBITOR 2"/>
    <property type="match status" value="1"/>
</dbReference>
<dbReference type="InParanoid" id="F4PEE5"/>
<dbReference type="RefSeq" id="XP_006682964.1">
    <property type="nucleotide sequence ID" value="XM_006682901.1"/>
</dbReference>
<gene>
    <name evidence="3" type="ORF">BATDEDRAFT_28553</name>
</gene>
<dbReference type="AlphaFoldDB" id="F4PEE5"/>
<protein>
    <submittedName>
        <fullName evidence="3">Uncharacterized protein</fullName>
    </submittedName>
</protein>
<proteinExistence type="inferred from homology"/>
<dbReference type="HOGENOM" id="CLU_476460_0_0_1"/>
<comment type="similarity">
    <text evidence="1">Belongs to the protease inhibitor I9 family.</text>
</comment>
<evidence type="ECO:0000256" key="2">
    <source>
        <dbReference type="SAM" id="MobiDB-lite"/>
    </source>
</evidence>
<dbReference type="PANTHER" id="PTHR28288">
    <property type="entry name" value="PROTEASE B INHIBITOR 2"/>
    <property type="match status" value="1"/>
</dbReference>
<organism evidence="3 4">
    <name type="scientific">Batrachochytrium dendrobatidis (strain JAM81 / FGSC 10211)</name>
    <name type="common">Frog chytrid fungus</name>
    <dbReference type="NCBI Taxonomy" id="684364"/>
    <lineage>
        <taxon>Eukaryota</taxon>
        <taxon>Fungi</taxon>
        <taxon>Fungi incertae sedis</taxon>
        <taxon>Chytridiomycota</taxon>
        <taxon>Chytridiomycota incertae sedis</taxon>
        <taxon>Chytridiomycetes</taxon>
        <taxon>Rhizophydiales</taxon>
        <taxon>Rhizophydiales incertae sedis</taxon>
        <taxon>Batrachochytrium</taxon>
    </lineage>
</organism>
<dbReference type="InterPro" id="IPR032675">
    <property type="entry name" value="LRR_dom_sf"/>
</dbReference>
<dbReference type="SUPFAM" id="SSF54897">
    <property type="entry name" value="Protease propeptides/inhibitors"/>
    <property type="match status" value="1"/>
</dbReference>
<dbReference type="GeneID" id="18239674"/>
<evidence type="ECO:0000313" key="4">
    <source>
        <dbReference type="Proteomes" id="UP000007241"/>
    </source>
</evidence>
<sequence length="572" mass="64707">MFLKCILKTTRIGKSVIVMFKDDTPKDVIDKAAADVVKQGGVIGHRYHDTILGFSATMPANFINATPLSVNVSLVAVSALDTRMLIDMSWHALDSMLDQPLTSCLPAVMYQRRDHLWANVRVCCNEYGFLPDRHFIMDQILQSAMTFTRGRSKLILDLQLLVQDHLSQKGMTLSYPLSSLMVQAPFIRYSQDDCQNTSNLALFNGFSQTTIINPGIDIMKHQPNTIRHLELLDLHDQINFDNISEFRYLKSIRMQSDGRLAHIRGIFRVSAITHFTSISATLTSLTLDGPWFQNMIDYGAGLIQIFKQLTNLQKLVADFDAQTLTAQVLYDLFVSLPNLTEWATLGRIDQSFWRLFRRGEASRLKRLTVGSRKYTFSRLLTGNTLFLRDLAFGILWAAPCLESLSLFLGYQSGTDMVLVLDIIKRLKEGKDWDAELLHQKIVQEARMEDLKLPEPPVYSRLDRYTKPKNISSSNSPSRKKSKYTLSSYPSFSKYSDSTLMLQSHTPPKRLLRHVNVFQAIDVEDINDAAWNYVAATHGGGPPISIVITDDVTTDGSLGRQFKQFGPIYNASI</sequence>
<name>F4PEE5_BATDJ</name>
<evidence type="ECO:0000256" key="1">
    <source>
        <dbReference type="ARBA" id="ARBA00038069"/>
    </source>
</evidence>
<keyword evidence="4" id="KW-1185">Reference proteome</keyword>
<dbReference type="Proteomes" id="UP000007241">
    <property type="component" value="Unassembled WGS sequence"/>
</dbReference>
<feature type="region of interest" description="Disordered" evidence="2">
    <location>
        <begin position="458"/>
        <end position="484"/>
    </location>
</feature>
<dbReference type="InterPro" id="IPR052471">
    <property type="entry name" value="PBI_I9"/>
</dbReference>
<dbReference type="GO" id="GO:0042144">
    <property type="term" value="P:vacuole fusion, non-autophagic"/>
    <property type="evidence" value="ECO:0000318"/>
    <property type="project" value="GO_Central"/>
</dbReference>
<evidence type="ECO:0000313" key="3">
    <source>
        <dbReference type="EMBL" id="EGF76358.1"/>
    </source>
</evidence>
<dbReference type="Gene3D" id="3.30.70.80">
    <property type="entry name" value="Peptidase S8 propeptide/proteinase inhibitor I9"/>
    <property type="match status" value="1"/>
</dbReference>
<accession>F4PEE5</accession>
<feature type="compositionally biased region" description="Low complexity" evidence="2">
    <location>
        <begin position="467"/>
        <end position="476"/>
    </location>
</feature>
<dbReference type="GO" id="GO:0004866">
    <property type="term" value="F:endopeptidase inhibitor activity"/>
    <property type="evidence" value="ECO:0000318"/>
    <property type="project" value="GO_Central"/>
</dbReference>